<proteinExistence type="predicted"/>
<name>A0A0L8I835_OCTBM</name>
<sequence>MKVFSHFSNFTIMPRPRNPTSILPDNISPIPFGDLCNLEINFEQMILDGVNSRDLEGTMRWLTRHNLLANTRNCEHCQEPMRFIADIAKYPTDTKKWNCRKCKKEKSVRERSIFSNSKLPLYKATQLLYLWSTDCPQKMLLNEIRASERTVAGWFDFVDDICRRCMLAHDKNLDGFDDAGSYFRQTFPTPHTLGNLLFWIATFYSL</sequence>
<gene>
    <name evidence="1" type="ORF">OCBIM_22028915mg</name>
</gene>
<dbReference type="AlphaFoldDB" id="A0A0L8I835"/>
<dbReference type="STRING" id="37653.A0A0L8I835"/>
<evidence type="ECO:0000313" key="1">
    <source>
        <dbReference type="EMBL" id="KOF97648.1"/>
    </source>
</evidence>
<dbReference type="EMBL" id="KQ416274">
    <property type="protein sequence ID" value="KOF97648.1"/>
    <property type="molecule type" value="Genomic_DNA"/>
</dbReference>
<reference evidence="1" key="1">
    <citation type="submission" date="2015-07" db="EMBL/GenBank/DDBJ databases">
        <title>MeaNS - Measles Nucleotide Surveillance Program.</title>
        <authorList>
            <person name="Tran T."/>
            <person name="Druce J."/>
        </authorList>
    </citation>
    <scope>NUCLEOTIDE SEQUENCE</scope>
    <source>
        <strain evidence="1">UCB-OBI-ISO-001</strain>
        <tissue evidence="1">Gonad</tissue>
    </source>
</reference>
<organism evidence="1">
    <name type="scientific">Octopus bimaculoides</name>
    <name type="common">California two-spotted octopus</name>
    <dbReference type="NCBI Taxonomy" id="37653"/>
    <lineage>
        <taxon>Eukaryota</taxon>
        <taxon>Metazoa</taxon>
        <taxon>Spiralia</taxon>
        <taxon>Lophotrochozoa</taxon>
        <taxon>Mollusca</taxon>
        <taxon>Cephalopoda</taxon>
        <taxon>Coleoidea</taxon>
        <taxon>Octopodiformes</taxon>
        <taxon>Octopoda</taxon>
        <taxon>Incirrata</taxon>
        <taxon>Octopodidae</taxon>
        <taxon>Octopus</taxon>
    </lineage>
</organism>
<accession>A0A0L8I835</accession>
<protein>
    <submittedName>
        <fullName evidence="1">Uncharacterized protein</fullName>
    </submittedName>
</protein>